<organism evidence="2 3">
    <name type="scientific">Gryllotalpicola koreensis</name>
    <dbReference type="NCBI Taxonomy" id="993086"/>
    <lineage>
        <taxon>Bacteria</taxon>
        <taxon>Bacillati</taxon>
        <taxon>Actinomycetota</taxon>
        <taxon>Actinomycetes</taxon>
        <taxon>Micrococcales</taxon>
        <taxon>Microbacteriaceae</taxon>
        <taxon>Gryllotalpicola</taxon>
    </lineage>
</organism>
<gene>
    <name evidence="2" type="ORF">GCM10022287_27550</name>
</gene>
<reference evidence="3" key="1">
    <citation type="journal article" date="2019" name="Int. J. Syst. Evol. Microbiol.">
        <title>The Global Catalogue of Microorganisms (GCM) 10K type strain sequencing project: providing services to taxonomists for standard genome sequencing and annotation.</title>
        <authorList>
            <consortium name="The Broad Institute Genomics Platform"/>
            <consortium name="The Broad Institute Genome Sequencing Center for Infectious Disease"/>
            <person name="Wu L."/>
            <person name="Ma J."/>
        </authorList>
    </citation>
    <scope>NUCLEOTIDE SEQUENCE [LARGE SCALE GENOMIC DNA]</scope>
    <source>
        <strain evidence="3">JCM 17591</strain>
    </source>
</reference>
<proteinExistence type="predicted"/>
<protein>
    <submittedName>
        <fullName evidence="2">Class I mannose-6-phosphate isomerase</fullName>
    </submittedName>
</protein>
<feature type="region of interest" description="Disordered" evidence="1">
    <location>
        <begin position="1"/>
        <end position="24"/>
    </location>
</feature>
<comment type="caution">
    <text evidence="2">The sequence shown here is derived from an EMBL/GenBank/DDBJ whole genome shotgun (WGS) entry which is preliminary data.</text>
</comment>
<dbReference type="RefSeq" id="WP_344755376.1">
    <property type="nucleotide sequence ID" value="NZ_BAABBW010000004.1"/>
</dbReference>
<evidence type="ECO:0000256" key="1">
    <source>
        <dbReference type="SAM" id="MobiDB-lite"/>
    </source>
</evidence>
<dbReference type="GO" id="GO:0016853">
    <property type="term" value="F:isomerase activity"/>
    <property type="evidence" value="ECO:0007669"/>
    <property type="project" value="UniProtKB-KW"/>
</dbReference>
<accession>A0ABP8A509</accession>
<keyword evidence="2" id="KW-0413">Isomerase</keyword>
<dbReference type="Gene3D" id="2.60.120.10">
    <property type="entry name" value="Jelly Rolls"/>
    <property type="match status" value="2"/>
</dbReference>
<dbReference type="CDD" id="cd07010">
    <property type="entry name" value="cupin_PMI_type_I_N_bac"/>
    <property type="match status" value="1"/>
</dbReference>
<dbReference type="Proteomes" id="UP001501079">
    <property type="component" value="Unassembled WGS sequence"/>
</dbReference>
<keyword evidence="3" id="KW-1185">Reference proteome</keyword>
<evidence type="ECO:0000313" key="2">
    <source>
        <dbReference type="EMBL" id="GAA4177970.1"/>
    </source>
</evidence>
<dbReference type="SUPFAM" id="SSF51182">
    <property type="entry name" value="RmlC-like cupins"/>
    <property type="match status" value="1"/>
</dbReference>
<dbReference type="EMBL" id="BAABBW010000004">
    <property type="protein sequence ID" value="GAA4177970.1"/>
    <property type="molecule type" value="Genomic_DNA"/>
</dbReference>
<evidence type="ECO:0000313" key="3">
    <source>
        <dbReference type="Proteomes" id="UP001501079"/>
    </source>
</evidence>
<dbReference type="InterPro" id="IPR011051">
    <property type="entry name" value="RmlC_Cupin_sf"/>
</dbReference>
<sequence>MTHSPTPIRLPMNRPVPRPYRGGAGIERFRRQPPSGEEWAPEDFLASTVTTFGSAEEGLTRIDGTFLRELIQNDPIGFLGAEHVAWFGPDPKLLCKLLHTGERLFVHAHPDAEFARRELGAPTGKTEAWIILDVDETEAGAAWLGFAEDVSAERLAGWFETQDSAAMLAAMNRVELRRGDTLFVPAGVPHAIGAGVLLLELQEPADLSVIVEYAPFPRLSREDGLLGLDAATALSSIDRTAFSGERMGAAIGALPAARSGALFGADAEPFFRAEAFAVEPGTPTELRPQFAVLVVTDGEGSLEWAGGSLGAAAGDTVLVPHGAGGLRLAGELAGIRCMPPAPAA</sequence>
<dbReference type="InterPro" id="IPR014710">
    <property type="entry name" value="RmlC-like_jellyroll"/>
</dbReference>
<name>A0ABP8A509_9MICO</name>